<name>A0ABT1RN62_9FIRM</name>
<evidence type="ECO:0000256" key="2">
    <source>
        <dbReference type="SAM" id="MobiDB-lite"/>
    </source>
</evidence>
<protein>
    <submittedName>
        <fullName evidence="6">Ig-like domain-containing protein</fullName>
    </submittedName>
</protein>
<evidence type="ECO:0000256" key="1">
    <source>
        <dbReference type="ARBA" id="ARBA00022729"/>
    </source>
</evidence>
<dbReference type="Pfam" id="PF13205">
    <property type="entry name" value="Big_5"/>
    <property type="match status" value="1"/>
</dbReference>
<keyword evidence="7" id="KW-1185">Reference proteome</keyword>
<keyword evidence="3" id="KW-0472">Membrane</keyword>
<dbReference type="Proteomes" id="UP001524502">
    <property type="component" value="Unassembled WGS sequence"/>
</dbReference>
<feature type="compositionally biased region" description="Basic and acidic residues" evidence="2">
    <location>
        <begin position="172"/>
        <end position="235"/>
    </location>
</feature>
<evidence type="ECO:0000313" key="6">
    <source>
        <dbReference type="EMBL" id="MCQ4636608.1"/>
    </source>
</evidence>
<evidence type="ECO:0000256" key="3">
    <source>
        <dbReference type="SAM" id="Phobius"/>
    </source>
</evidence>
<feature type="chain" id="PRO_5046231604" evidence="4">
    <location>
        <begin position="25"/>
        <end position="294"/>
    </location>
</feature>
<evidence type="ECO:0000313" key="7">
    <source>
        <dbReference type="Proteomes" id="UP001524502"/>
    </source>
</evidence>
<dbReference type="InterPro" id="IPR032812">
    <property type="entry name" value="SbsA_Ig"/>
</dbReference>
<comment type="caution">
    <text evidence="6">The sequence shown here is derived from an EMBL/GenBank/DDBJ whole genome shotgun (WGS) entry which is preliminary data.</text>
</comment>
<accession>A0ABT1RN62</accession>
<feature type="domain" description="SbsA Ig-like" evidence="5">
    <location>
        <begin position="30"/>
        <end position="139"/>
    </location>
</feature>
<reference evidence="6 7" key="1">
    <citation type="submission" date="2022-06" db="EMBL/GenBank/DDBJ databases">
        <title>Isolation of gut microbiota from human fecal samples.</title>
        <authorList>
            <person name="Pamer E.G."/>
            <person name="Barat B."/>
            <person name="Waligurski E."/>
            <person name="Medina S."/>
            <person name="Paddock L."/>
            <person name="Mostad J."/>
        </authorList>
    </citation>
    <scope>NUCLEOTIDE SEQUENCE [LARGE SCALE GENOMIC DNA]</scope>
    <source>
        <strain evidence="6 7">SL.3.17</strain>
    </source>
</reference>
<sequence>MKRIGAILCLSVMLVFMSASVCFAGQGDLAIKDQYPKDGATGTAVENASIKIWFNQDVRPKTKDIRKANKKAVKLVDEKGKNVPIYVAYSPDEDGLMMVLSSSDAKIQGDTEYTLTIDPAFQATNGDTLAKGDQVTFKTLDQSKNMTVNMVMMGVMMVGMIFFSTRSMKKQQEKEKAAKGKHDTVNPYKEAKRTGKSVEEIVEKDKKAKEKEAAAAAKREAKRAKEEKERIEREKANKKRVTGPRPISAGGGKYKAPKKKASSKKTQQNKGTTRPKNQTGKQKNSKNKNNTKKK</sequence>
<dbReference type="EMBL" id="JANFXK010000007">
    <property type="protein sequence ID" value="MCQ4636608.1"/>
    <property type="molecule type" value="Genomic_DNA"/>
</dbReference>
<keyword evidence="1 4" id="KW-0732">Signal</keyword>
<evidence type="ECO:0000259" key="5">
    <source>
        <dbReference type="Pfam" id="PF13205"/>
    </source>
</evidence>
<keyword evidence="3" id="KW-0812">Transmembrane</keyword>
<feature type="region of interest" description="Disordered" evidence="2">
    <location>
        <begin position="172"/>
        <end position="294"/>
    </location>
</feature>
<gene>
    <name evidence="6" type="ORF">NE619_07690</name>
</gene>
<feature type="compositionally biased region" description="Polar residues" evidence="2">
    <location>
        <begin position="266"/>
        <end position="275"/>
    </location>
</feature>
<feature type="compositionally biased region" description="Basic residues" evidence="2">
    <location>
        <begin position="283"/>
        <end position="294"/>
    </location>
</feature>
<dbReference type="RefSeq" id="WP_256131804.1">
    <property type="nucleotide sequence ID" value="NZ_JANFXK010000007.1"/>
</dbReference>
<keyword evidence="3" id="KW-1133">Transmembrane helix</keyword>
<organism evidence="6 7">
    <name type="scientific">Anaerovorax odorimutans</name>
    <dbReference type="NCBI Taxonomy" id="109327"/>
    <lineage>
        <taxon>Bacteria</taxon>
        <taxon>Bacillati</taxon>
        <taxon>Bacillota</taxon>
        <taxon>Clostridia</taxon>
        <taxon>Peptostreptococcales</taxon>
        <taxon>Anaerovoracaceae</taxon>
        <taxon>Anaerovorax</taxon>
    </lineage>
</organism>
<feature type="transmembrane region" description="Helical" evidence="3">
    <location>
        <begin position="146"/>
        <end position="164"/>
    </location>
</feature>
<evidence type="ECO:0000256" key="4">
    <source>
        <dbReference type="SAM" id="SignalP"/>
    </source>
</evidence>
<proteinExistence type="predicted"/>
<feature type="signal peptide" evidence="4">
    <location>
        <begin position="1"/>
        <end position="24"/>
    </location>
</feature>